<dbReference type="Proteomes" id="UP000015101">
    <property type="component" value="Unassembled WGS sequence"/>
</dbReference>
<dbReference type="STRING" id="6412.T1G3M2"/>
<evidence type="ECO:0000313" key="2">
    <source>
        <dbReference type="EnsemblMetazoa" id="HelroP79298"/>
    </source>
</evidence>
<dbReference type="HOGENOM" id="CLU_118241_0_0_1"/>
<organism evidence="2 3">
    <name type="scientific">Helobdella robusta</name>
    <name type="common">Californian leech</name>
    <dbReference type="NCBI Taxonomy" id="6412"/>
    <lineage>
        <taxon>Eukaryota</taxon>
        <taxon>Metazoa</taxon>
        <taxon>Spiralia</taxon>
        <taxon>Lophotrochozoa</taxon>
        <taxon>Annelida</taxon>
        <taxon>Clitellata</taxon>
        <taxon>Hirudinea</taxon>
        <taxon>Rhynchobdellida</taxon>
        <taxon>Glossiphoniidae</taxon>
        <taxon>Helobdella</taxon>
    </lineage>
</organism>
<sequence length="124" mass="14484">SLHLGNEVFDVYTMGLRSDYNHLYVRQGLGLQGQAVFKTKLTFRPHSTDSFTHRKMTMSLADRSSKTQKVKVLPIVGKDPESQRSELIKKEDERLKAVTRRENQQRRMKEKVSLLTELLFFLPF</sequence>
<dbReference type="OMA" id="DYNHLYV"/>
<dbReference type="eggNOG" id="KOG2428">
    <property type="taxonomic scope" value="Eukaryota"/>
</dbReference>
<keyword evidence="3" id="KW-1185">Reference proteome</keyword>
<dbReference type="PANTHER" id="PTHR23146">
    <property type="entry name" value="LEO1 PROTEIN"/>
    <property type="match status" value="1"/>
</dbReference>
<accession>T1G3M2</accession>
<dbReference type="GeneID" id="20215670"/>
<reference evidence="1 3" key="2">
    <citation type="journal article" date="2013" name="Nature">
        <title>Insights into bilaterian evolution from three spiralian genomes.</title>
        <authorList>
            <person name="Simakov O."/>
            <person name="Marletaz F."/>
            <person name="Cho S.J."/>
            <person name="Edsinger-Gonzales E."/>
            <person name="Havlak P."/>
            <person name="Hellsten U."/>
            <person name="Kuo D.H."/>
            <person name="Larsson T."/>
            <person name="Lv J."/>
            <person name="Arendt D."/>
            <person name="Savage R."/>
            <person name="Osoegawa K."/>
            <person name="de Jong P."/>
            <person name="Grimwood J."/>
            <person name="Chapman J.A."/>
            <person name="Shapiro H."/>
            <person name="Aerts A."/>
            <person name="Otillar R.P."/>
            <person name="Terry A.Y."/>
            <person name="Boore J.L."/>
            <person name="Grigoriev I.V."/>
            <person name="Lindberg D.R."/>
            <person name="Seaver E.C."/>
            <person name="Weisblat D.A."/>
            <person name="Putnam N.H."/>
            <person name="Rokhsar D.S."/>
        </authorList>
    </citation>
    <scope>NUCLEOTIDE SEQUENCE</scope>
</reference>
<dbReference type="AlphaFoldDB" id="T1G3M2"/>
<evidence type="ECO:0000313" key="3">
    <source>
        <dbReference type="Proteomes" id="UP000015101"/>
    </source>
</evidence>
<gene>
    <name evidence="2" type="primary">20215670</name>
    <name evidence="1" type="ORF">HELRODRAFT_79298</name>
</gene>
<dbReference type="RefSeq" id="XP_009017659.1">
    <property type="nucleotide sequence ID" value="XM_009019411.1"/>
</dbReference>
<dbReference type="GO" id="GO:0006368">
    <property type="term" value="P:transcription elongation by RNA polymerase II"/>
    <property type="evidence" value="ECO:0007669"/>
    <property type="project" value="InterPro"/>
</dbReference>
<proteinExistence type="predicted"/>
<dbReference type="InterPro" id="IPR007149">
    <property type="entry name" value="Leo1"/>
</dbReference>
<dbReference type="Pfam" id="PF04004">
    <property type="entry name" value="Leo1"/>
    <property type="match status" value="1"/>
</dbReference>
<dbReference type="KEGG" id="hro:HELRODRAFT_79298"/>
<reference evidence="2" key="3">
    <citation type="submission" date="2015-06" db="UniProtKB">
        <authorList>
            <consortium name="EnsemblMetazoa"/>
        </authorList>
    </citation>
    <scope>IDENTIFICATION</scope>
</reference>
<protein>
    <submittedName>
        <fullName evidence="1 2">Uncharacterized protein</fullName>
    </submittedName>
</protein>
<dbReference type="EMBL" id="KB096502">
    <property type="protein sequence ID" value="ESO04390.1"/>
    <property type="molecule type" value="Genomic_DNA"/>
</dbReference>
<dbReference type="EMBL" id="AMQM01004350">
    <property type="status" value="NOT_ANNOTATED_CDS"/>
    <property type="molecule type" value="Genomic_DNA"/>
</dbReference>
<dbReference type="CTD" id="20215670"/>
<dbReference type="EnsemblMetazoa" id="HelroT79298">
    <property type="protein sequence ID" value="HelroP79298"/>
    <property type="gene ID" value="HelroG79298"/>
</dbReference>
<dbReference type="PANTHER" id="PTHR23146:SF0">
    <property type="entry name" value="RNA POLYMERASE-ASSOCIATED PROTEIN LEO1"/>
    <property type="match status" value="1"/>
</dbReference>
<dbReference type="OrthoDB" id="20844at2759"/>
<dbReference type="InParanoid" id="T1G3M2"/>
<reference evidence="3" key="1">
    <citation type="submission" date="2012-12" db="EMBL/GenBank/DDBJ databases">
        <authorList>
            <person name="Hellsten U."/>
            <person name="Grimwood J."/>
            <person name="Chapman J.A."/>
            <person name="Shapiro H."/>
            <person name="Aerts A."/>
            <person name="Otillar R.P."/>
            <person name="Terry A.Y."/>
            <person name="Boore J.L."/>
            <person name="Simakov O."/>
            <person name="Marletaz F."/>
            <person name="Cho S.-J."/>
            <person name="Edsinger-Gonzales E."/>
            <person name="Havlak P."/>
            <person name="Kuo D.-H."/>
            <person name="Larsson T."/>
            <person name="Lv J."/>
            <person name="Arendt D."/>
            <person name="Savage R."/>
            <person name="Osoegawa K."/>
            <person name="de Jong P."/>
            <person name="Lindberg D.R."/>
            <person name="Seaver E.C."/>
            <person name="Weisblat D.A."/>
            <person name="Putnam N.H."/>
            <person name="Grigoriev I.V."/>
            <person name="Rokhsar D.S."/>
        </authorList>
    </citation>
    <scope>NUCLEOTIDE SEQUENCE</scope>
</reference>
<name>T1G3M2_HELRO</name>
<evidence type="ECO:0000313" key="1">
    <source>
        <dbReference type="EMBL" id="ESO04390.1"/>
    </source>
</evidence>
<dbReference type="GO" id="GO:0016593">
    <property type="term" value="C:Cdc73/Paf1 complex"/>
    <property type="evidence" value="ECO:0007669"/>
    <property type="project" value="InterPro"/>
</dbReference>